<keyword evidence="3" id="KW-1185">Reference proteome</keyword>
<evidence type="ECO:0000313" key="3">
    <source>
        <dbReference type="Proteomes" id="UP001064971"/>
    </source>
</evidence>
<evidence type="ECO:0000313" key="2">
    <source>
        <dbReference type="EMBL" id="BDP44784.1"/>
    </source>
</evidence>
<evidence type="ECO:0000256" key="1">
    <source>
        <dbReference type="SAM" id="Phobius"/>
    </source>
</evidence>
<reference evidence="2" key="1">
    <citation type="submission" date="2022-07" db="EMBL/GenBank/DDBJ databases">
        <title>Complete Genome Sequence of the Radioresistant Bacterium Deinococcus aetherius ST0316, Isolated from the Air Dust collected in Lower Stratosphere above Japan.</title>
        <authorList>
            <person name="Satoh K."/>
            <person name="Hagiwara K."/>
            <person name="Katsumata K."/>
            <person name="Kubo A."/>
            <person name="Yokobori S."/>
            <person name="Yamagishi A."/>
            <person name="Oono Y."/>
            <person name="Narumi I."/>
        </authorList>
    </citation>
    <scope>NUCLEOTIDE SEQUENCE</scope>
    <source>
        <strain evidence="2">ST0316</strain>
        <plasmid evidence="2">pDAETH-3</plasmid>
    </source>
</reference>
<proteinExistence type="predicted"/>
<sequence>MGFRGKGVDMKTVVHAMRPYIPGFRELVFSLGLFLLFLLLNQAAAQTIDTALGGNVTSKGCTFVKSVETSVAAKVFCAAILLWGIVKFLPTRKDGVGQMLAGIIGFLVLSKFTAIMNTFGMNC</sequence>
<feature type="transmembrane region" description="Helical" evidence="1">
    <location>
        <begin position="69"/>
        <end position="89"/>
    </location>
</feature>
<keyword evidence="1" id="KW-1133">Transmembrane helix</keyword>
<keyword evidence="1" id="KW-0472">Membrane</keyword>
<feature type="transmembrane region" description="Helical" evidence="1">
    <location>
        <begin position="101"/>
        <end position="120"/>
    </location>
</feature>
<geneLocation type="plasmid" evidence="2 3">
    <name>pDAETH-3</name>
</geneLocation>
<dbReference type="EMBL" id="AP026563">
    <property type="protein sequence ID" value="BDP44784.1"/>
    <property type="molecule type" value="Genomic_DNA"/>
</dbReference>
<dbReference type="Proteomes" id="UP001064971">
    <property type="component" value="Plasmid pDAETH-3"/>
</dbReference>
<keyword evidence="2" id="KW-0614">Plasmid</keyword>
<gene>
    <name evidence="2" type="ORF">DAETH_47530</name>
</gene>
<keyword evidence="1" id="KW-0812">Transmembrane</keyword>
<organism evidence="2 3">
    <name type="scientific">Deinococcus aetherius</name>
    <dbReference type="NCBI Taxonomy" id="200252"/>
    <lineage>
        <taxon>Bacteria</taxon>
        <taxon>Thermotogati</taxon>
        <taxon>Deinococcota</taxon>
        <taxon>Deinococci</taxon>
        <taxon>Deinococcales</taxon>
        <taxon>Deinococcaceae</taxon>
        <taxon>Deinococcus</taxon>
    </lineage>
</organism>
<protein>
    <submittedName>
        <fullName evidence="2">Uncharacterized protein</fullName>
    </submittedName>
</protein>
<name>A0ABM8ALY6_9DEIO</name>
<accession>A0ABM8ALY6</accession>